<dbReference type="GO" id="GO:0009398">
    <property type="term" value="P:FMN biosynthetic process"/>
    <property type="evidence" value="ECO:0007669"/>
    <property type="project" value="UniProtKB-UniRule"/>
</dbReference>
<evidence type="ECO:0000256" key="5">
    <source>
        <dbReference type="ARBA" id="ARBA00022679"/>
    </source>
</evidence>
<dbReference type="UniPathway" id="UPA00277">
    <property type="reaction ID" value="UER00407"/>
</dbReference>
<dbReference type="SUPFAM" id="SSF82114">
    <property type="entry name" value="Riboflavin kinase-like"/>
    <property type="match status" value="1"/>
</dbReference>
<dbReference type="GO" id="GO:0006747">
    <property type="term" value="P:FAD biosynthetic process"/>
    <property type="evidence" value="ECO:0007669"/>
    <property type="project" value="UniProtKB-UniRule"/>
</dbReference>
<keyword evidence="7 14" id="KW-0547">Nucleotide-binding</keyword>
<evidence type="ECO:0000256" key="11">
    <source>
        <dbReference type="ARBA" id="ARBA00023268"/>
    </source>
</evidence>
<dbReference type="EMBL" id="LQQC01000002">
    <property type="protein sequence ID" value="KXZ59739.1"/>
    <property type="molecule type" value="Genomic_DNA"/>
</dbReference>
<dbReference type="PANTHER" id="PTHR22749">
    <property type="entry name" value="RIBOFLAVIN KINASE/FMN ADENYLYLTRANSFERASE"/>
    <property type="match status" value="1"/>
</dbReference>
<evidence type="ECO:0000256" key="4">
    <source>
        <dbReference type="ARBA" id="ARBA00022643"/>
    </source>
</evidence>
<dbReference type="PIRSF" id="PIRSF004491">
    <property type="entry name" value="FAD_Synth"/>
    <property type="match status" value="1"/>
</dbReference>
<keyword evidence="10 14" id="KW-0067">ATP-binding</keyword>
<comment type="pathway">
    <text evidence="2 14">Cofactor biosynthesis; FMN biosynthesis; FMN from riboflavin (ATP route): step 1/1.</text>
</comment>
<dbReference type="NCBIfam" id="TIGR00083">
    <property type="entry name" value="ribF"/>
    <property type="match status" value="1"/>
</dbReference>
<comment type="caution">
    <text evidence="16">The sequence shown here is derived from an EMBL/GenBank/DDBJ whole genome shotgun (WGS) entry which is preliminary data.</text>
</comment>
<evidence type="ECO:0000256" key="3">
    <source>
        <dbReference type="ARBA" id="ARBA00022630"/>
    </source>
</evidence>
<evidence type="ECO:0000256" key="7">
    <source>
        <dbReference type="ARBA" id="ARBA00022741"/>
    </source>
</evidence>
<dbReference type="GO" id="GO:0003919">
    <property type="term" value="F:FMN adenylyltransferase activity"/>
    <property type="evidence" value="ECO:0007669"/>
    <property type="project" value="UniProtKB-UniRule"/>
</dbReference>
<reference evidence="16 17" key="1">
    <citation type="submission" date="2016-01" db="EMBL/GenBank/DDBJ databases">
        <title>Use of Whole Genome Sequencing to ascertain that Brevibacterium massiliense (Roux, Raoult 2009) is a later heterotypic synonym of Brevibacterium ravenspurgense (Mages 2008).</title>
        <authorList>
            <person name="Bernier A.-M."/>
            <person name="Burdz T."/>
            <person name="Huynh C."/>
            <person name="Pachecho A.L."/>
            <person name="Wiebe D."/>
            <person name="Bonner C."/>
            <person name="Bernard K."/>
        </authorList>
    </citation>
    <scope>NUCLEOTIDE SEQUENCE [LARGE SCALE GENOMIC DNA]</scope>
    <source>
        <strain evidence="16 17">CCUG56047</strain>
    </source>
</reference>
<evidence type="ECO:0000256" key="12">
    <source>
        <dbReference type="ARBA" id="ARBA00047880"/>
    </source>
</evidence>
<dbReference type="SMART" id="SM00904">
    <property type="entry name" value="Flavokinase"/>
    <property type="match status" value="1"/>
</dbReference>
<keyword evidence="8 14" id="KW-0418">Kinase</keyword>
<dbReference type="InterPro" id="IPR015865">
    <property type="entry name" value="Riboflavin_kinase_bac/euk"/>
</dbReference>
<keyword evidence="5 14" id="KW-0808">Transferase</keyword>
<sequence>MEIFRSTAEFAAGPKRLQAANAVTIGNFDGVHRGHRLVLGELVATAKRLAVPAVVLTFDPHPAAVHSPEHAPKLIMGLDEKLDKIAETGVDAVLVQHYTLDFAQASPEEFIRDYLVGHMHASAVVVGSDVRFGRGNSGDLNTLRTYGRECGIDTVIGLDDLGDDGGRYSSTEVRSLIDAGDVTAAAHILGEPHSVTGTVVHGNARGRELGFPTANLGLVDGMIPADGVYAGWTRFNGGERLPTAISVGSNPTFYGDDRRVEAHIIGVDFADLDVYGDEAEVEFTHRIRGQVVFNGLDQLIEQIALDVRDICAALGIECPQQSEGRLG</sequence>
<evidence type="ECO:0000256" key="10">
    <source>
        <dbReference type="ARBA" id="ARBA00022840"/>
    </source>
</evidence>
<comment type="pathway">
    <text evidence="1 14">Cofactor biosynthesis; FAD biosynthesis; FAD from FMN: step 1/1.</text>
</comment>
<evidence type="ECO:0000256" key="13">
    <source>
        <dbReference type="ARBA" id="ARBA00049494"/>
    </source>
</evidence>
<dbReference type="Proteomes" id="UP000243589">
    <property type="component" value="Unassembled WGS sequence"/>
</dbReference>
<dbReference type="InterPro" id="IPR015864">
    <property type="entry name" value="FAD_synthase"/>
</dbReference>
<evidence type="ECO:0000256" key="14">
    <source>
        <dbReference type="PIRNR" id="PIRNR004491"/>
    </source>
</evidence>
<dbReference type="CDD" id="cd02064">
    <property type="entry name" value="FAD_synthetase_N"/>
    <property type="match status" value="1"/>
</dbReference>
<comment type="similarity">
    <text evidence="14">Belongs to the ribF family.</text>
</comment>
<dbReference type="GO" id="GO:0005524">
    <property type="term" value="F:ATP binding"/>
    <property type="evidence" value="ECO:0007669"/>
    <property type="project" value="UniProtKB-UniRule"/>
</dbReference>
<keyword evidence="17" id="KW-1185">Reference proteome</keyword>
<name>A0A150HCA9_9MICO</name>
<keyword evidence="11" id="KW-0511">Multifunctional enzyme</keyword>
<feature type="domain" description="Riboflavin kinase" evidence="15">
    <location>
        <begin position="188"/>
        <end position="315"/>
    </location>
</feature>
<dbReference type="Gene3D" id="2.40.30.30">
    <property type="entry name" value="Riboflavin kinase-like"/>
    <property type="match status" value="1"/>
</dbReference>
<evidence type="ECO:0000256" key="8">
    <source>
        <dbReference type="ARBA" id="ARBA00022777"/>
    </source>
</evidence>
<evidence type="ECO:0000259" key="15">
    <source>
        <dbReference type="SMART" id="SM00904"/>
    </source>
</evidence>
<dbReference type="InterPro" id="IPR002606">
    <property type="entry name" value="Riboflavin_kinase_bac"/>
</dbReference>
<dbReference type="Pfam" id="PF06574">
    <property type="entry name" value="FAD_syn"/>
    <property type="match status" value="1"/>
</dbReference>
<dbReference type="InterPro" id="IPR023465">
    <property type="entry name" value="Riboflavin_kinase_dom_sf"/>
</dbReference>
<comment type="catalytic activity">
    <reaction evidence="13 14">
        <text>FMN + ATP + H(+) = FAD + diphosphate</text>
        <dbReference type="Rhea" id="RHEA:17237"/>
        <dbReference type="ChEBI" id="CHEBI:15378"/>
        <dbReference type="ChEBI" id="CHEBI:30616"/>
        <dbReference type="ChEBI" id="CHEBI:33019"/>
        <dbReference type="ChEBI" id="CHEBI:57692"/>
        <dbReference type="ChEBI" id="CHEBI:58210"/>
        <dbReference type="EC" id="2.7.7.2"/>
    </reaction>
</comment>
<dbReference type="GO" id="GO:0009231">
    <property type="term" value="P:riboflavin biosynthetic process"/>
    <property type="evidence" value="ECO:0007669"/>
    <property type="project" value="InterPro"/>
</dbReference>
<evidence type="ECO:0000256" key="2">
    <source>
        <dbReference type="ARBA" id="ARBA00005201"/>
    </source>
</evidence>
<keyword evidence="4 14" id="KW-0288">FMN</keyword>
<dbReference type="AlphaFoldDB" id="A0A150HCA9"/>
<dbReference type="Pfam" id="PF01687">
    <property type="entry name" value="Flavokinase"/>
    <property type="match status" value="1"/>
</dbReference>
<keyword evidence="6 14" id="KW-0548">Nucleotidyltransferase</keyword>
<keyword evidence="3 14" id="KW-0285">Flavoprotein</keyword>
<proteinExistence type="inferred from homology"/>
<dbReference type="UniPathway" id="UPA00276">
    <property type="reaction ID" value="UER00406"/>
</dbReference>
<evidence type="ECO:0000313" key="16">
    <source>
        <dbReference type="EMBL" id="KXZ59739.1"/>
    </source>
</evidence>
<dbReference type="PATRIC" id="fig|479117.4.peg.209"/>
<dbReference type="PANTHER" id="PTHR22749:SF6">
    <property type="entry name" value="RIBOFLAVIN KINASE"/>
    <property type="match status" value="1"/>
</dbReference>
<dbReference type="InterPro" id="IPR023468">
    <property type="entry name" value="Riboflavin_kinase"/>
</dbReference>
<dbReference type="EC" id="2.7.1.26" evidence="14"/>
<evidence type="ECO:0000256" key="6">
    <source>
        <dbReference type="ARBA" id="ARBA00022695"/>
    </source>
</evidence>
<dbReference type="InterPro" id="IPR014729">
    <property type="entry name" value="Rossmann-like_a/b/a_fold"/>
</dbReference>
<dbReference type="GO" id="GO:0008531">
    <property type="term" value="F:riboflavin kinase activity"/>
    <property type="evidence" value="ECO:0007669"/>
    <property type="project" value="UniProtKB-UniRule"/>
</dbReference>
<evidence type="ECO:0000256" key="1">
    <source>
        <dbReference type="ARBA" id="ARBA00004726"/>
    </source>
</evidence>
<dbReference type="Gene3D" id="3.40.50.620">
    <property type="entry name" value="HUPs"/>
    <property type="match status" value="1"/>
</dbReference>
<accession>A0A150HCA9</accession>
<organism evidence="16 17">
    <name type="scientific">Brevibacterium ravenspurgense</name>
    <dbReference type="NCBI Taxonomy" id="479117"/>
    <lineage>
        <taxon>Bacteria</taxon>
        <taxon>Bacillati</taxon>
        <taxon>Actinomycetota</taxon>
        <taxon>Actinomycetes</taxon>
        <taxon>Micrococcales</taxon>
        <taxon>Brevibacteriaceae</taxon>
        <taxon>Brevibacterium</taxon>
    </lineage>
</organism>
<dbReference type="NCBIfam" id="NF004160">
    <property type="entry name" value="PRK05627.1-3"/>
    <property type="match status" value="1"/>
</dbReference>
<evidence type="ECO:0000256" key="9">
    <source>
        <dbReference type="ARBA" id="ARBA00022827"/>
    </source>
</evidence>
<dbReference type="FunFam" id="3.40.50.620:FF:000021">
    <property type="entry name" value="Riboflavin biosynthesis protein"/>
    <property type="match status" value="1"/>
</dbReference>
<protein>
    <recommendedName>
        <fullName evidence="14">Riboflavin biosynthesis protein</fullName>
    </recommendedName>
    <domain>
        <recommendedName>
            <fullName evidence="14">Riboflavin kinase</fullName>
            <ecNumber evidence="14">2.7.1.26</ecNumber>
        </recommendedName>
        <alternativeName>
            <fullName evidence="14">Flavokinase</fullName>
        </alternativeName>
    </domain>
    <domain>
        <recommendedName>
            <fullName evidence="14">FMN adenylyltransferase</fullName>
            <ecNumber evidence="14">2.7.7.2</ecNumber>
        </recommendedName>
        <alternativeName>
            <fullName evidence="14">FAD pyrophosphorylase</fullName>
        </alternativeName>
        <alternativeName>
            <fullName evidence="14">FAD synthase</fullName>
        </alternativeName>
    </domain>
</protein>
<gene>
    <name evidence="16" type="primary">ribF</name>
    <name evidence="16" type="ORF">Bravens_00211</name>
</gene>
<dbReference type="RefSeq" id="WP_373271333.1">
    <property type="nucleotide sequence ID" value="NZ_LPXW01000033.1"/>
</dbReference>
<dbReference type="EC" id="2.7.7.2" evidence="14"/>
<evidence type="ECO:0000313" key="17">
    <source>
        <dbReference type="Proteomes" id="UP000243589"/>
    </source>
</evidence>
<keyword evidence="9 14" id="KW-0274">FAD</keyword>
<dbReference type="SUPFAM" id="SSF52374">
    <property type="entry name" value="Nucleotidylyl transferase"/>
    <property type="match status" value="1"/>
</dbReference>
<comment type="catalytic activity">
    <reaction evidence="12 14">
        <text>riboflavin + ATP = FMN + ADP + H(+)</text>
        <dbReference type="Rhea" id="RHEA:14357"/>
        <dbReference type="ChEBI" id="CHEBI:15378"/>
        <dbReference type="ChEBI" id="CHEBI:30616"/>
        <dbReference type="ChEBI" id="CHEBI:57986"/>
        <dbReference type="ChEBI" id="CHEBI:58210"/>
        <dbReference type="ChEBI" id="CHEBI:456216"/>
        <dbReference type="EC" id="2.7.1.26"/>
    </reaction>
</comment>